<name>A0A5E4N296_9HEMI</name>
<proteinExistence type="predicted"/>
<dbReference type="Proteomes" id="UP000325440">
    <property type="component" value="Unassembled WGS sequence"/>
</dbReference>
<keyword evidence="3" id="KW-1185">Reference proteome</keyword>
<evidence type="ECO:0000256" key="1">
    <source>
        <dbReference type="SAM" id="Coils"/>
    </source>
</evidence>
<evidence type="ECO:0000313" key="2">
    <source>
        <dbReference type="EMBL" id="VVC37683.1"/>
    </source>
</evidence>
<sequence length="583" mass="67453">MEHNVHQISNAVMINSLDTIIEQESWKLEMDKNTGLLATKSKINQSAKPNTNTVSQSISLKSHSTKLNQSCDRTTEIDRLANLFTHSPSYFTKNSNDNRFDVKNNQMLLNEKTATQTHNVFYNYNNVLINTENRENLVSPDIKVRRNVRFGEYSPLNPANQVNSQPYLGIGEYENKRKKILELQRKEYIEHLSKSKQKNNVSNLPKLPAFSCNEAFKSAMENNSNSKQIKLGDNIDLHQEDTIQIVPPFVDGVESCAFNEEQIKDANKLKQELYRFELSKQIEEKKKYELERKHKEQMEDDKIERAARDQENKIKRAYEKEAEKRIMAQIQKQLQQEKLNHEIMQKQKDLEKKSWSMPSVTVPRQENINDKTMQKQNDLGTKLWNMPLETLPQQVTKHVQSRGDLFENCDTEEFHCPQSSFDNVPLPTTRVRVPRKITYDEETDIVDMNVSCSEDIFEKPCISPPEIVRQKMERAHVSFASDSPMKIKEHNPAALLPVTKNVIIDSPLTLALAGMGDNVEDFENVESIEPIEGTYRNPISKKMLLGNSHKLPTDKHLISNLGNIRKQLDIEHQKLKQQVRTTQ</sequence>
<organism evidence="2 3">
    <name type="scientific">Cinara cedri</name>
    <dbReference type="NCBI Taxonomy" id="506608"/>
    <lineage>
        <taxon>Eukaryota</taxon>
        <taxon>Metazoa</taxon>
        <taxon>Ecdysozoa</taxon>
        <taxon>Arthropoda</taxon>
        <taxon>Hexapoda</taxon>
        <taxon>Insecta</taxon>
        <taxon>Pterygota</taxon>
        <taxon>Neoptera</taxon>
        <taxon>Paraneoptera</taxon>
        <taxon>Hemiptera</taxon>
        <taxon>Sternorrhyncha</taxon>
        <taxon>Aphidomorpha</taxon>
        <taxon>Aphidoidea</taxon>
        <taxon>Aphididae</taxon>
        <taxon>Lachninae</taxon>
        <taxon>Cinara</taxon>
    </lineage>
</organism>
<protein>
    <recommendedName>
        <fullName evidence="4">CCDC66 domain-containing protein</fullName>
    </recommendedName>
</protein>
<dbReference type="OrthoDB" id="7735955at2759"/>
<keyword evidence="1" id="KW-0175">Coiled coil</keyword>
<feature type="coiled-coil region" evidence="1">
    <location>
        <begin position="278"/>
        <end position="347"/>
    </location>
</feature>
<dbReference type="AlphaFoldDB" id="A0A5E4N296"/>
<accession>A0A5E4N296</accession>
<evidence type="ECO:0000313" key="3">
    <source>
        <dbReference type="Proteomes" id="UP000325440"/>
    </source>
</evidence>
<gene>
    <name evidence="2" type="ORF">CINCED_3A014993</name>
</gene>
<evidence type="ECO:0008006" key="4">
    <source>
        <dbReference type="Google" id="ProtNLM"/>
    </source>
</evidence>
<reference evidence="2 3" key="1">
    <citation type="submission" date="2019-08" db="EMBL/GenBank/DDBJ databases">
        <authorList>
            <person name="Alioto T."/>
            <person name="Alioto T."/>
            <person name="Gomez Garrido J."/>
        </authorList>
    </citation>
    <scope>NUCLEOTIDE SEQUENCE [LARGE SCALE GENOMIC DNA]</scope>
</reference>
<dbReference type="EMBL" id="CABPRJ010001452">
    <property type="protein sequence ID" value="VVC37683.1"/>
    <property type="molecule type" value="Genomic_DNA"/>
</dbReference>